<feature type="coiled-coil region" evidence="1">
    <location>
        <begin position="101"/>
        <end position="128"/>
    </location>
</feature>
<dbReference type="OrthoDB" id="512427at2"/>
<sequence length="139" mass="15967">MTNDRHDQRAKALSQTQDLTQQEDKLPPGTFAPQNPRLEEVLTPTVNTVQQAAEDLELLAQIVCDRISPHLNSQMECRGFHQSNRIFSHQTIATDKISSKSKQAADVLERLTQEIEQLLHHRLIYERERWGRSGGCLPW</sequence>
<keyword evidence="1" id="KW-0175">Coiled coil</keyword>
<dbReference type="EMBL" id="CP024785">
    <property type="protein sequence ID" value="AUB42177.1"/>
    <property type="molecule type" value="Genomic_DNA"/>
</dbReference>
<evidence type="ECO:0000313" key="4">
    <source>
        <dbReference type="Proteomes" id="UP000232003"/>
    </source>
</evidence>
<feature type="region of interest" description="Disordered" evidence="2">
    <location>
        <begin position="1"/>
        <end position="35"/>
    </location>
</feature>
<evidence type="ECO:0000256" key="1">
    <source>
        <dbReference type="SAM" id="Coils"/>
    </source>
</evidence>
<accession>A0A2K8T3A2</accession>
<reference evidence="3 4" key="1">
    <citation type="submission" date="2017-11" db="EMBL/GenBank/DDBJ databases">
        <title>Complete genome of a free-living desiccation-tolerant cyanobacterium and its photosynthetic adaptation to extreme terrestrial habitat.</title>
        <authorList>
            <person name="Shang J."/>
        </authorList>
    </citation>
    <scope>NUCLEOTIDE SEQUENCE [LARGE SCALE GENOMIC DNA]</scope>
    <source>
        <strain evidence="3 4">CCNUN1</strain>
    </source>
</reference>
<feature type="compositionally biased region" description="Basic and acidic residues" evidence="2">
    <location>
        <begin position="1"/>
        <end position="10"/>
    </location>
</feature>
<gene>
    <name evidence="3" type="ORF">COO91_08284</name>
</gene>
<evidence type="ECO:0000313" key="3">
    <source>
        <dbReference type="EMBL" id="AUB42177.1"/>
    </source>
</evidence>
<evidence type="ECO:0000256" key="2">
    <source>
        <dbReference type="SAM" id="MobiDB-lite"/>
    </source>
</evidence>
<name>A0A2K8T3A2_9NOSO</name>
<dbReference type="Proteomes" id="UP000232003">
    <property type="component" value="Chromosome"/>
</dbReference>
<keyword evidence="4" id="KW-1185">Reference proteome</keyword>
<dbReference type="AlphaFoldDB" id="A0A2K8T3A2"/>
<dbReference type="RefSeq" id="WP_100902299.1">
    <property type="nucleotide sequence ID" value="NZ_CAWNNC010000001.1"/>
</dbReference>
<proteinExistence type="predicted"/>
<organism evidence="3 4">
    <name type="scientific">Nostoc flagelliforme CCNUN1</name>
    <dbReference type="NCBI Taxonomy" id="2038116"/>
    <lineage>
        <taxon>Bacteria</taxon>
        <taxon>Bacillati</taxon>
        <taxon>Cyanobacteriota</taxon>
        <taxon>Cyanophyceae</taxon>
        <taxon>Nostocales</taxon>
        <taxon>Nostocaceae</taxon>
        <taxon>Nostoc</taxon>
    </lineage>
</organism>
<protein>
    <submittedName>
        <fullName evidence="3">Uncharacterized protein</fullName>
    </submittedName>
</protein>
<dbReference type="KEGG" id="nfl:COO91_08284"/>